<dbReference type="InterPro" id="IPR035093">
    <property type="entry name" value="RelE/ParE_toxin_dom_sf"/>
</dbReference>
<name>A0A1I3Y9M4_9PROT</name>
<keyword evidence="2" id="KW-1277">Toxin-antitoxin system</keyword>
<dbReference type="InterPro" id="IPR051803">
    <property type="entry name" value="TA_system_RelE-like_toxin"/>
</dbReference>
<dbReference type="RefSeq" id="WP_092956530.1">
    <property type="nucleotide sequence ID" value="NZ_FOSQ01000001.1"/>
</dbReference>
<comment type="similarity">
    <text evidence="1">Belongs to the RelE toxin family.</text>
</comment>
<dbReference type="Pfam" id="PF05016">
    <property type="entry name" value="ParE_toxin"/>
    <property type="match status" value="1"/>
</dbReference>
<dbReference type="PANTHER" id="PTHR33755">
    <property type="entry name" value="TOXIN PARE1-RELATED"/>
    <property type="match status" value="1"/>
</dbReference>
<reference evidence="3 4" key="1">
    <citation type="submission" date="2016-10" db="EMBL/GenBank/DDBJ databases">
        <authorList>
            <person name="de Groot N.N."/>
        </authorList>
    </citation>
    <scope>NUCLEOTIDE SEQUENCE [LARGE SCALE GENOMIC DNA]</scope>
    <source>
        <strain evidence="3 4">DSM 19981</strain>
    </source>
</reference>
<evidence type="ECO:0000313" key="3">
    <source>
        <dbReference type="EMBL" id="SFK28667.1"/>
    </source>
</evidence>
<evidence type="ECO:0000256" key="1">
    <source>
        <dbReference type="ARBA" id="ARBA00006226"/>
    </source>
</evidence>
<accession>A0A1I3Y9M4</accession>
<dbReference type="OrthoDB" id="8369899at2"/>
<protein>
    <submittedName>
        <fullName evidence="3">Toxin ParE1/3/4</fullName>
    </submittedName>
</protein>
<keyword evidence="4" id="KW-1185">Reference proteome</keyword>
<organism evidence="3 4">
    <name type="scientific">Falsiroseomonas stagni DSM 19981</name>
    <dbReference type="NCBI Taxonomy" id="1123062"/>
    <lineage>
        <taxon>Bacteria</taxon>
        <taxon>Pseudomonadati</taxon>
        <taxon>Pseudomonadota</taxon>
        <taxon>Alphaproteobacteria</taxon>
        <taxon>Acetobacterales</taxon>
        <taxon>Roseomonadaceae</taxon>
        <taxon>Falsiroseomonas</taxon>
    </lineage>
</organism>
<evidence type="ECO:0000313" key="4">
    <source>
        <dbReference type="Proteomes" id="UP000199473"/>
    </source>
</evidence>
<evidence type="ECO:0000256" key="2">
    <source>
        <dbReference type="ARBA" id="ARBA00022649"/>
    </source>
</evidence>
<dbReference type="Gene3D" id="3.30.2310.20">
    <property type="entry name" value="RelE-like"/>
    <property type="match status" value="1"/>
</dbReference>
<dbReference type="STRING" id="1123062.SAMN02745775_1011101"/>
<dbReference type="Proteomes" id="UP000199473">
    <property type="component" value="Unassembled WGS sequence"/>
</dbReference>
<gene>
    <name evidence="3" type="ORF">SAMN02745775_1011101</name>
</gene>
<dbReference type="InterPro" id="IPR007712">
    <property type="entry name" value="RelE/ParE_toxin"/>
</dbReference>
<sequence length="99" mass="11126">MLRLRFFPAAIADLVDTRAYVADHRPASAGPLVDRLIDRVRLLADHPDAGERLPRLGPGVRRLTEAPYVILYRTTAEEVQVLRILHGARRITRRALPPG</sequence>
<dbReference type="AlphaFoldDB" id="A0A1I3Y9M4"/>
<proteinExistence type="inferred from homology"/>
<dbReference type="EMBL" id="FOSQ01000001">
    <property type="protein sequence ID" value="SFK28667.1"/>
    <property type="molecule type" value="Genomic_DNA"/>
</dbReference>